<gene>
    <name evidence="1" type="ORF">H9I45_12225</name>
</gene>
<evidence type="ECO:0000313" key="2">
    <source>
        <dbReference type="Proteomes" id="UP000516764"/>
    </source>
</evidence>
<organism evidence="1 2">
    <name type="scientific">Polaribacter haliotis</name>
    <dbReference type="NCBI Taxonomy" id="1888915"/>
    <lineage>
        <taxon>Bacteria</taxon>
        <taxon>Pseudomonadati</taxon>
        <taxon>Bacteroidota</taxon>
        <taxon>Flavobacteriia</taxon>
        <taxon>Flavobacteriales</taxon>
        <taxon>Flavobacteriaceae</taxon>
    </lineage>
</organism>
<protein>
    <recommendedName>
        <fullName evidence="3">Lipocalin-like domain-containing protein</fullName>
    </recommendedName>
</protein>
<dbReference type="RefSeq" id="WP_088352807.1">
    <property type="nucleotide sequence ID" value="NZ_CP061813.1"/>
</dbReference>
<dbReference type="EMBL" id="CP061813">
    <property type="protein sequence ID" value="QOD60103.1"/>
    <property type="molecule type" value="Genomic_DNA"/>
</dbReference>
<dbReference type="OrthoDB" id="1201418at2"/>
<reference evidence="1 2" key="1">
    <citation type="journal article" date="2016" name="Int. J. Syst. Evol. Microbiol.">
        <title>Polaribacter haliotis sp. nov., isolated from the gut of abalone Haliotis discus hannai.</title>
        <authorList>
            <person name="Kim Y.O."/>
            <person name="Park I.S."/>
            <person name="Park S."/>
            <person name="Nam B.H."/>
            <person name="Park J.M."/>
            <person name="Kim D.G."/>
            <person name="Yoon J.H."/>
        </authorList>
    </citation>
    <scope>NUCLEOTIDE SEQUENCE [LARGE SCALE GENOMIC DNA]</scope>
    <source>
        <strain evidence="1 2">KCTC 52418</strain>
    </source>
</reference>
<accession>A0A7L8ADK7</accession>
<name>A0A7L8ADK7_9FLAO</name>
<keyword evidence="2" id="KW-1185">Reference proteome</keyword>
<proteinExistence type="predicted"/>
<dbReference type="AlphaFoldDB" id="A0A7L8ADK7"/>
<dbReference type="Proteomes" id="UP000516764">
    <property type="component" value="Chromosome"/>
</dbReference>
<dbReference type="KEGG" id="phal:H9I45_12225"/>
<evidence type="ECO:0008006" key="3">
    <source>
        <dbReference type="Google" id="ProtNLM"/>
    </source>
</evidence>
<sequence length="155" mass="18466">MKMRYIIFLIIFGTFFVACKKDKEASLKEYITQSWQTTYLKLEMPTYQKTDSLEIYEDKFENNPDLLAQSKYNSDGTFSAWFINKKGEKSSNSDGKWRVENDSLFVEFFYNERDMKVSYHVTKTEEGFTAKSKYDWDKDGDFDDLLTMKTKQIKE</sequence>
<dbReference type="PROSITE" id="PS51257">
    <property type="entry name" value="PROKAR_LIPOPROTEIN"/>
    <property type="match status" value="1"/>
</dbReference>
<evidence type="ECO:0000313" key="1">
    <source>
        <dbReference type="EMBL" id="QOD60103.1"/>
    </source>
</evidence>